<dbReference type="SMART" id="SM00418">
    <property type="entry name" value="HTH_ARSR"/>
    <property type="match status" value="1"/>
</dbReference>
<dbReference type="GO" id="GO:0003700">
    <property type="term" value="F:DNA-binding transcription factor activity"/>
    <property type="evidence" value="ECO:0007669"/>
    <property type="project" value="InterPro"/>
</dbReference>
<dbReference type="GO" id="GO:0003677">
    <property type="term" value="F:DNA binding"/>
    <property type="evidence" value="ECO:0007669"/>
    <property type="project" value="UniProtKB-KW"/>
</dbReference>
<dbReference type="Gene3D" id="1.10.10.10">
    <property type="entry name" value="Winged helix-like DNA-binding domain superfamily/Winged helix DNA-binding domain"/>
    <property type="match status" value="1"/>
</dbReference>
<dbReference type="InterPro" id="IPR011991">
    <property type="entry name" value="ArsR-like_HTH"/>
</dbReference>
<dbReference type="InterPro" id="IPR051081">
    <property type="entry name" value="HTH_MetalResp_TranReg"/>
</dbReference>
<sequence length="117" mass="13339">MKTNKIENLKNEFDEVKDFLIALGDEKRQIIIVALLNDHACNGCQGLRVIDLTEATKLSRPAVSHHLKILKQIGIVDIRREGTKNYYYLCNAVPEMKKLRDLLDNVMSVMAEGKEKV</sequence>
<evidence type="ECO:0000313" key="6">
    <source>
        <dbReference type="Proteomes" id="UP000040453"/>
    </source>
</evidence>
<gene>
    <name evidence="5" type="ORF">BN997_02673</name>
</gene>
<dbReference type="Pfam" id="PF01022">
    <property type="entry name" value="HTH_5"/>
    <property type="match status" value="1"/>
</dbReference>
<dbReference type="PANTHER" id="PTHR33154">
    <property type="entry name" value="TRANSCRIPTIONAL REGULATOR, ARSR FAMILY"/>
    <property type="match status" value="1"/>
</dbReference>
<dbReference type="Proteomes" id="UP000040453">
    <property type="component" value="Unassembled WGS sequence"/>
</dbReference>
<dbReference type="STRING" id="545501.BN997_02673"/>
<dbReference type="NCBIfam" id="NF033788">
    <property type="entry name" value="HTH_metalloreg"/>
    <property type="match status" value="1"/>
</dbReference>
<dbReference type="CDD" id="cd00090">
    <property type="entry name" value="HTH_ARSR"/>
    <property type="match status" value="1"/>
</dbReference>
<dbReference type="SUPFAM" id="SSF46785">
    <property type="entry name" value="Winged helix' DNA-binding domain"/>
    <property type="match status" value="1"/>
</dbReference>
<dbReference type="PROSITE" id="PS50987">
    <property type="entry name" value="HTH_ARSR_2"/>
    <property type="match status" value="1"/>
</dbReference>
<dbReference type="EMBL" id="CDGG01000001">
    <property type="protein sequence ID" value="CEI82787.1"/>
    <property type="molecule type" value="Genomic_DNA"/>
</dbReference>
<proteinExistence type="predicted"/>
<evidence type="ECO:0000313" key="5">
    <source>
        <dbReference type="EMBL" id="CEI82787.1"/>
    </source>
</evidence>
<organism evidence="5 6">
    <name type="scientific">Oceanobacillus oncorhynchi</name>
    <dbReference type="NCBI Taxonomy" id="545501"/>
    <lineage>
        <taxon>Bacteria</taxon>
        <taxon>Bacillati</taxon>
        <taxon>Bacillota</taxon>
        <taxon>Bacilli</taxon>
        <taxon>Bacillales</taxon>
        <taxon>Bacillaceae</taxon>
        <taxon>Oceanobacillus</taxon>
    </lineage>
</organism>
<protein>
    <submittedName>
        <fullName evidence="5">DNA-binding transcriptional repressor ArsR</fullName>
    </submittedName>
</protein>
<evidence type="ECO:0000256" key="1">
    <source>
        <dbReference type="ARBA" id="ARBA00023015"/>
    </source>
</evidence>
<dbReference type="InterPro" id="IPR001845">
    <property type="entry name" value="HTH_ArsR_DNA-bd_dom"/>
</dbReference>
<name>A0A0A1MTF3_9BACI</name>
<evidence type="ECO:0000259" key="4">
    <source>
        <dbReference type="PROSITE" id="PS50987"/>
    </source>
</evidence>
<keyword evidence="3" id="KW-0804">Transcription</keyword>
<keyword evidence="2 5" id="KW-0238">DNA-binding</keyword>
<dbReference type="OrthoDB" id="9798835at2"/>
<feature type="domain" description="HTH arsR-type" evidence="4">
    <location>
        <begin position="9"/>
        <end position="114"/>
    </location>
</feature>
<accession>A0A0A1MTF3</accession>
<dbReference type="PANTHER" id="PTHR33154:SF35">
    <property type="entry name" value="TRANSCRIPTIONAL REGULATOR, ARSR FAMILY"/>
    <property type="match status" value="1"/>
</dbReference>
<reference evidence="5 6" key="1">
    <citation type="submission" date="2014-11" db="EMBL/GenBank/DDBJ databases">
        <authorList>
            <person name="Urmite Genomes Urmite Genomes"/>
        </authorList>
    </citation>
    <scope>NUCLEOTIDE SEQUENCE [LARGE SCALE GENOMIC DNA]</scope>
    <source>
        <strain evidence="5 6">Oc5</strain>
    </source>
</reference>
<dbReference type="InterPro" id="IPR036388">
    <property type="entry name" value="WH-like_DNA-bd_sf"/>
</dbReference>
<dbReference type="RefSeq" id="WP_042532789.1">
    <property type="nucleotide sequence ID" value="NZ_CAXOIH010000018.1"/>
</dbReference>
<keyword evidence="1" id="KW-0805">Transcription regulation</keyword>
<dbReference type="InterPro" id="IPR036390">
    <property type="entry name" value="WH_DNA-bd_sf"/>
</dbReference>
<keyword evidence="6" id="KW-1185">Reference proteome</keyword>
<evidence type="ECO:0000256" key="2">
    <source>
        <dbReference type="ARBA" id="ARBA00023125"/>
    </source>
</evidence>
<dbReference type="AlphaFoldDB" id="A0A0A1MTF3"/>
<evidence type="ECO:0000256" key="3">
    <source>
        <dbReference type="ARBA" id="ARBA00023163"/>
    </source>
</evidence>